<evidence type="ECO:0000259" key="5">
    <source>
        <dbReference type="Pfam" id="PF14008"/>
    </source>
</evidence>
<dbReference type="AlphaFoldDB" id="A0A813YVP6"/>
<keyword evidence="2" id="KW-0325">Glycoprotein</keyword>
<gene>
    <name evidence="7" type="ORF">OXX778_LOCUS10828</name>
</gene>
<dbReference type="GO" id="GO:0003993">
    <property type="term" value="F:acid phosphatase activity"/>
    <property type="evidence" value="ECO:0007669"/>
    <property type="project" value="UniProtKB-EC"/>
</dbReference>
<evidence type="ECO:0000313" key="8">
    <source>
        <dbReference type="Proteomes" id="UP000663879"/>
    </source>
</evidence>
<dbReference type="Pfam" id="PF00149">
    <property type="entry name" value="Metallophos"/>
    <property type="match status" value="1"/>
</dbReference>
<dbReference type="Gene3D" id="3.60.21.10">
    <property type="match status" value="2"/>
</dbReference>
<dbReference type="Gene3D" id="2.60.40.380">
    <property type="entry name" value="Purple acid phosphatase-like, N-terminal"/>
    <property type="match status" value="1"/>
</dbReference>
<evidence type="ECO:0000259" key="4">
    <source>
        <dbReference type="Pfam" id="PF00149"/>
    </source>
</evidence>
<feature type="domain" description="Calcineurin-like phosphoesterase" evidence="4">
    <location>
        <begin position="439"/>
        <end position="610"/>
    </location>
</feature>
<dbReference type="InterPro" id="IPR029052">
    <property type="entry name" value="Metallo-depent_PP-like"/>
</dbReference>
<keyword evidence="1" id="KW-0732">Signal</keyword>
<dbReference type="InterPro" id="IPR015914">
    <property type="entry name" value="PAPs_N"/>
</dbReference>
<evidence type="ECO:0000313" key="7">
    <source>
        <dbReference type="EMBL" id="CAF0889384.1"/>
    </source>
</evidence>
<comment type="similarity">
    <text evidence="3">Belongs to the metallophosphoesterase superfamily. Purple acid phosphatase family.</text>
</comment>
<evidence type="ECO:0000256" key="3">
    <source>
        <dbReference type="RuleBase" id="RU361203"/>
    </source>
</evidence>
<dbReference type="Pfam" id="PF16656">
    <property type="entry name" value="Pur_ac_phosph_N"/>
    <property type="match status" value="1"/>
</dbReference>
<evidence type="ECO:0000259" key="6">
    <source>
        <dbReference type="Pfam" id="PF16656"/>
    </source>
</evidence>
<reference evidence="7" key="1">
    <citation type="submission" date="2021-02" db="EMBL/GenBank/DDBJ databases">
        <authorList>
            <person name="Nowell W R."/>
        </authorList>
    </citation>
    <scope>NUCLEOTIDE SEQUENCE</scope>
    <source>
        <strain evidence="7">Ploen Becks lab</strain>
    </source>
</reference>
<dbReference type="CDD" id="cd00839">
    <property type="entry name" value="MPP_PAPs"/>
    <property type="match status" value="1"/>
</dbReference>
<evidence type="ECO:0000256" key="2">
    <source>
        <dbReference type="ARBA" id="ARBA00023180"/>
    </source>
</evidence>
<name>A0A813YVP6_9BILA</name>
<dbReference type="PANTHER" id="PTHR45867">
    <property type="entry name" value="PURPLE ACID PHOSPHATASE"/>
    <property type="match status" value="1"/>
</dbReference>
<dbReference type="EMBL" id="CAJNOC010001766">
    <property type="protein sequence ID" value="CAF0889384.1"/>
    <property type="molecule type" value="Genomic_DNA"/>
</dbReference>
<dbReference type="SUPFAM" id="SSF49363">
    <property type="entry name" value="Purple acid phosphatase, N-terminal domain"/>
    <property type="match status" value="1"/>
</dbReference>
<dbReference type="InterPro" id="IPR004843">
    <property type="entry name" value="Calcineurin-like_PHP"/>
</dbReference>
<dbReference type="PANTHER" id="PTHR45867:SF3">
    <property type="entry name" value="ACID PHOSPHATASE TYPE 7"/>
    <property type="match status" value="1"/>
</dbReference>
<proteinExistence type="inferred from homology"/>
<dbReference type="InterPro" id="IPR008963">
    <property type="entry name" value="Purple_acid_Pase-like_N"/>
</dbReference>
<feature type="domain" description="Purple acid phosphatase N-terminal" evidence="6">
    <location>
        <begin position="338"/>
        <end position="428"/>
    </location>
</feature>
<dbReference type="InterPro" id="IPR025733">
    <property type="entry name" value="PAPs_C"/>
</dbReference>
<dbReference type="Pfam" id="PF14008">
    <property type="entry name" value="Metallophos_C"/>
    <property type="match status" value="1"/>
</dbReference>
<feature type="domain" description="Purple acid phosphatase C-terminal" evidence="5">
    <location>
        <begin position="635"/>
        <end position="695"/>
    </location>
</feature>
<comment type="caution">
    <text evidence="7">The sequence shown here is derived from an EMBL/GenBank/DDBJ whole genome shotgun (WGS) entry which is preliminary data.</text>
</comment>
<accession>A0A813YVP6</accession>
<dbReference type="Proteomes" id="UP000663879">
    <property type="component" value="Unassembled WGS sequence"/>
</dbReference>
<sequence>MDEEDLKCAFCHKIFTSEPITLSPCGWVVCSHHTSIATHFVCPICPAKHNISMNNCLKTKNIEIKYLKYKLADSLEKLDAKIEDINQIKKDPDHYINDFFGELINKIDIQRERVKLLVDNHFDGMLQMAKTSQSDCQNKVKNNKIFNEFDDKEFQEKLETIEKALLNSNQINLETLNNLKDSKAEIDSCISYIGEIKDSLTGSKKYELTPIAPIIQFNETFGKLVVSDKKYNEKKPSFKFAFERTTQLGSTSFGIDKDNIHDLFCQLYVIDDKFSAKGCWLIGKSDKTLFYVNSRIIGIANGEHMPILESKLANMRNILKTKFNAINDNLNSEVYYQPEQVHLSYEARPDQMIVTWVTLSPVNESVVEFGIEKINQRVNGTSKIFTDGGLKKRKMEIHKVLLENLIPGQTYKYHFGSKLGWSDIYSFTAMSDDTNWSPRFAIFGDMGNENAQSIPRLQEETMLGFYDAIFHVGDFAYDMSTDNALVGDAFMNQIQPIAAYIPYMTSPGNHESHTEFYYYVIYDFKQLSNQYKWLEEDLGVANLPENRAKRPWIITMGNRPMYCTNNNTDDCTKVDDTVRVGLPHIKKFGLEDLFYKNGVDIELWAHEHSYERLWPIYNFTVYNGNTEFPYTNPGAPIHKVTGSAGCREKHDDFGSLRDFCAFRANDYGYTRLQAFNSTHLYFEQVSDEQDGKVIESFWVIKKKHGMYTRIHNMYRIHNIIVYKLTIIIQNMYTSKYTALHDEDIGQNCNNFYLHTINILGASYDSNDAYILYN</sequence>
<organism evidence="7 8">
    <name type="scientific">Brachionus calyciflorus</name>
    <dbReference type="NCBI Taxonomy" id="104777"/>
    <lineage>
        <taxon>Eukaryota</taxon>
        <taxon>Metazoa</taxon>
        <taxon>Spiralia</taxon>
        <taxon>Gnathifera</taxon>
        <taxon>Rotifera</taxon>
        <taxon>Eurotatoria</taxon>
        <taxon>Monogononta</taxon>
        <taxon>Pseudotrocha</taxon>
        <taxon>Ploima</taxon>
        <taxon>Brachionidae</taxon>
        <taxon>Brachionus</taxon>
    </lineage>
</organism>
<evidence type="ECO:0000256" key="1">
    <source>
        <dbReference type="ARBA" id="ARBA00022729"/>
    </source>
</evidence>
<dbReference type="GO" id="GO:0046872">
    <property type="term" value="F:metal ion binding"/>
    <property type="evidence" value="ECO:0007669"/>
    <property type="project" value="InterPro"/>
</dbReference>
<protein>
    <recommendedName>
        <fullName evidence="3">Purple acid phosphatase</fullName>
        <ecNumber evidence="3">3.1.3.2</ecNumber>
    </recommendedName>
</protein>
<comment type="catalytic activity">
    <reaction evidence="3">
        <text>a phosphate monoester + H2O = an alcohol + phosphate</text>
        <dbReference type="Rhea" id="RHEA:15017"/>
        <dbReference type="ChEBI" id="CHEBI:15377"/>
        <dbReference type="ChEBI" id="CHEBI:30879"/>
        <dbReference type="ChEBI" id="CHEBI:43474"/>
        <dbReference type="ChEBI" id="CHEBI:67140"/>
        <dbReference type="EC" id="3.1.3.2"/>
    </reaction>
</comment>
<keyword evidence="8" id="KW-1185">Reference proteome</keyword>
<dbReference type="OrthoDB" id="45007at2759"/>
<keyword evidence="3" id="KW-0378">Hydrolase</keyword>
<dbReference type="EC" id="3.1.3.2" evidence="3"/>
<dbReference type="SUPFAM" id="SSF56300">
    <property type="entry name" value="Metallo-dependent phosphatases"/>
    <property type="match status" value="1"/>
</dbReference>
<dbReference type="InterPro" id="IPR041792">
    <property type="entry name" value="MPP_PAP"/>
</dbReference>